<accession>A0ABR6X0R6</accession>
<evidence type="ECO:0000313" key="1">
    <source>
        <dbReference type="EMBL" id="MBC3806243.1"/>
    </source>
</evidence>
<protein>
    <submittedName>
        <fullName evidence="1">Uncharacterized protein</fullName>
    </submittedName>
</protein>
<sequence>MNEEQLRAELDSVYRSLSWRITAPLRYLSLNVKRLRFALRSPKKALIRAIQLAIRNQKIAAFGRLVVNRFPALKTRLRASLGNAHAVSYNPAPSQSAISDIPVATDVVALTPAAQEIYAMFQTYHITKK</sequence>
<proteinExistence type="predicted"/>
<keyword evidence="2" id="KW-1185">Reference proteome</keyword>
<evidence type="ECO:0000313" key="2">
    <source>
        <dbReference type="Proteomes" id="UP000648257"/>
    </source>
</evidence>
<dbReference type="EMBL" id="JACOFW010000002">
    <property type="protein sequence ID" value="MBC3806243.1"/>
    <property type="molecule type" value="Genomic_DNA"/>
</dbReference>
<reference evidence="1 2" key="1">
    <citation type="submission" date="2020-08" db="EMBL/GenBank/DDBJ databases">
        <title>Novel species isolated from subtropical streams in China.</title>
        <authorList>
            <person name="Lu H."/>
        </authorList>
    </citation>
    <scope>NUCLEOTIDE SEQUENCE [LARGE SCALE GENOMIC DNA]</scope>
    <source>
        <strain evidence="1 2">KACC 16656</strain>
    </source>
</reference>
<comment type="caution">
    <text evidence="1">The sequence shown here is derived from an EMBL/GenBank/DDBJ whole genome shotgun (WGS) entry which is preliminary data.</text>
</comment>
<dbReference type="RefSeq" id="WP_186921164.1">
    <property type="nucleotide sequence ID" value="NZ_JACOFW010000002.1"/>
</dbReference>
<name>A0ABR6X0R6_9BURK</name>
<dbReference type="Proteomes" id="UP000648257">
    <property type="component" value="Unassembled WGS sequence"/>
</dbReference>
<gene>
    <name evidence="1" type="ORF">H8K52_02650</name>
</gene>
<organism evidence="1 2">
    <name type="scientific">Undibacterium seohonense</name>
    <dbReference type="NCBI Taxonomy" id="1344950"/>
    <lineage>
        <taxon>Bacteria</taxon>
        <taxon>Pseudomonadati</taxon>
        <taxon>Pseudomonadota</taxon>
        <taxon>Betaproteobacteria</taxon>
        <taxon>Burkholderiales</taxon>
        <taxon>Oxalobacteraceae</taxon>
        <taxon>Undibacterium</taxon>
    </lineage>
</organism>